<feature type="non-terminal residue" evidence="2">
    <location>
        <position position="1100"/>
    </location>
</feature>
<protein>
    <submittedName>
        <fullName evidence="2">Uncharacterized protein</fullName>
    </submittedName>
</protein>
<feature type="region of interest" description="Disordered" evidence="1">
    <location>
        <begin position="1065"/>
        <end position="1100"/>
    </location>
</feature>
<evidence type="ECO:0000313" key="2">
    <source>
        <dbReference type="EMBL" id="CAK9104028.1"/>
    </source>
</evidence>
<reference evidence="2 3" key="1">
    <citation type="submission" date="2024-02" db="EMBL/GenBank/DDBJ databases">
        <authorList>
            <person name="Chen Y."/>
            <person name="Shah S."/>
            <person name="Dougan E. K."/>
            <person name="Thang M."/>
            <person name="Chan C."/>
        </authorList>
    </citation>
    <scope>NUCLEOTIDE SEQUENCE [LARGE SCALE GENOMIC DNA]</scope>
</reference>
<gene>
    <name evidence="2" type="ORF">CCMP2556_LOCUS48796</name>
</gene>
<feature type="compositionally biased region" description="Polar residues" evidence="1">
    <location>
        <begin position="1077"/>
        <end position="1087"/>
    </location>
</feature>
<evidence type="ECO:0000313" key="3">
    <source>
        <dbReference type="Proteomes" id="UP001642484"/>
    </source>
</evidence>
<proteinExistence type="predicted"/>
<comment type="caution">
    <text evidence="2">The sequence shown here is derived from an EMBL/GenBank/DDBJ whole genome shotgun (WGS) entry which is preliminary data.</text>
</comment>
<evidence type="ECO:0000256" key="1">
    <source>
        <dbReference type="SAM" id="MobiDB-lite"/>
    </source>
</evidence>
<dbReference type="EMBL" id="CAXAMN010026579">
    <property type="protein sequence ID" value="CAK9104028.1"/>
    <property type="molecule type" value="Genomic_DNA"/>
</dbReference>
<name>A0ABP0RTQ8_9DINO</name>
<dbReference type="Proteomes" id="UP001642484">
    <property type="component" value="Unassembled WGS sequence"/>
</dbReference>
<keyword evidence="3" id="KW-1185">Reference proteome</keyword>
<organism evidence="2 3">
    <name type="scientific">Durusdinium trenchii</name>
    <dbReference type="NCBI Taxonomy" id="1381693"/>
    <lineage>
        <taxon>Eukaryota</taxon>
        <taxon>Sar</taxon>
        <taxon>Alveolata</taxon>
        <taxon>Dinophyceae</taxon>
        <taxon>Suessiales</taxon>
        <taxon>Symbiodiniaceae</taxon>
        <taxon>Durusdinium</taxon>
    </lineage>
</organism>
<sequence length="1100" mass="122060">MEDVTELLDGLPSPWSSRVRGVFAGLTDGPGVLWKDLSILAGSFVGVHSDSIDLELGRFVAQEGFVFDAMTHATSAIPGVSERALSFQSCDFILCCGRLQRITPSSWKGDTNVTLTKRPVFDAKAEWDFLHLVAGAFHGWSQAVNMLPRLVESFHVGAQVSLDADLEAFEAHANAFVQACVEDHTVFHLMARDIVAECLGPSLPVRADQRIIPWSSQHYRFVLPRVLREQLTLTKSELQTYGDARFLPTAKQNPALQSASQMQVLRKRVQDPYDTLPTLCASYGNQHNLSPAHLQARGIFAVLDFDGKDFFFIDPFVHCSLLGATESVVMSFKMVLAFRQIGNAISVPQAMLTLGVGFRALLSWDLPVHTLVLRCWAARLTSFSSFVVHNDRFAFLCSIDAFIREFAVQAVSVPLEADCVEWFNVRSHIYCRNEDHKNLHSYALRDFATIVQHCQICVDGRPFLEVTMRPCAPATKPPPPGGEIIEISPTLQSSRPMPPRGIASNPCPLDFDAITSTEAFCSVLQSTEQCLHDNRGVPALFAFRTPAMAFTGLVSDEILRDPALDLLAPVCKRLRLSVSSSVDLGPCAFFLPLQPCTDNEPWFAFIRASGAIGVDRCEFAVNTSGWIATDELTFWIQHVQWANPGYAYFAMPVLWDDDNGDFDFGSQVNRASHLVTVVVLGFPGPYFHTVVAAVARLLDFHPSRLAASSTVLPDYRHMCGWVLLDRWIRAAGLQDELPPVNDGFEQVSFGKKALIEDVLVSAIEDWVADNIPTDVWLQPVKLRRGFFSQLARNSMQHDSVTTIRLYVNFVDVQAPLAAPQHPGGFPLRPHPAIPDYHIIRRLLKMRDQPGWLASDELDWILEYPRLVLPQTYFCPPARWCSVTSAFLYFQGLTPDFRHHTSVTWFLIVDGTWVQLDLSVGDAWSTVGLTGLKTLFCYGPPEIFGYIPAFIVHIANLIGLPAHEIQAVPVPFQTPPGMCGWSLLHGFFQRMQLVMPDTPHAFLDILANTRHRELVRVIKGTDFACWENSGVAADTVDFAYDARNGFLCRILEGRTTEAFDCAGGVDDGSSKSDPHASAASTVKANTAQDPWASGDPWAKKP</sequence>
<accession>A0ABP0RTQ8</accession>